<dbReference type="GO" id="GO:0008270">
    <property type="term" value="F:zinc ion binding"/>
    <property type="evidence" value="ECO:0007669"/>
    <property type="project" value="UniProtKB-KW"/>
</dbReference>
<evidence type="ECO:0000313" key="7">
    <source>
        <dbReference type="EMBL" id="KAH9644555.1"/>
    </source>
</evidence>
<dbReference type="Gene3D" id="6.20.210.20">
    <property type="entry name" value="THAP domain"/>
    <property type="match status" value="1"/>
</dbReference>
<dbReference type="SMART" id="SM00692">
    <property type="entry name" value="DM3"/>
    <property type="match status" value="1"/>
</dbReference>
<evidence type="ECO:0000313" key="8">
    <source>
        <dbReference type="Proteomes" id="UP000814243"/>
    </source>
</evidence>
<evidence type="ECO:0000256" key="3">
    <source>
        <dbReference type="ARBA" id="ARBA00022833"/>
    </source>
</evidence>
<protein>
    <recommendedName>
        <fullName evidence="6">THAP-type domain-containing protein</fullName>
    </recommendedName>
</protein>
<dbReference type="InterPro" id="IPR038441">
    <property type="entry name" value="THAP_Znf_sf"/>
</dbReference>
<feature type="domain" description="THAP-type" evidence="6">
    <location>
        <begin position="1"/>
        <end position="79"/>
    </location>
</feature>
<keyword evidence="3" id="KW-0862">Zinc</keyword>
<organism evidence="7 8">
    <name type="scientific">Spodoptera exigua</name>
    <name type="common">Beet armyworm</name>
    <name type="synonym">Noctua fulgens</name>
    <dbReference type="NCBI Taxonomy" id="7107"/>
    <lineage>
        <taxon>Eukaryota</taxon>
        <taxon>Metazoa</taxon>
        <taxon>Ecdysozoa</taxon>
        <taxon>Arthropoda</taxon>
        <taxon>Hexapoda</taxon>
        <taxon>Insecta</taxon>
        <taxon>Pterygota</taxon>
        <taxon>Neoptera</taxon>
        <taxon>Endopterygota</taxon>
        <taxon>Lepidoptera</taxon>
        <taxon>Glossata</taxon>
        <taxon>Ditrysia</taxon>
        <taxon>Noctuoidea</taxon>
        <taxon>Noctuidae</taxon>
        <taxon>Amphipyrinae</taxon>
        <taxon>Spodoptera</taxon>
    </lineage>
</organism>
<dbReference type="SUPFAM" id="SSF57716">
    <property type="entry name" value="Glucocorticoid receptor-like (DNA-binding domain)"/>
    <property type="match status" value="1"/>
</dbReference>
<keyword evidence="1" id="KW-0479">Metal-binding</keyword>
<evidence type="ECO:0000256" key="2">
    <source>
        <dbReference type="ARBA" id="ARBA00022771"/>
    </source>
</evidence>
<gene>
    <name evidence="7" type="ORF">HF086_000329</name>
</gene>
<keyword evidence="2 5" id="KW-0863">Zinc-finger</keyword>
<keyword evidence="4 5" id="KW-0238">DNA-binding</keyword>
<proteinExistence type="predicted"/>
<comment type="caution">
    <text evidence="7">The sequence shown here is derived from an EMBL/GenBank/DDBJ whole genome shotgun (WGS) entry which is preliminary data.</text>
</comment>
<evidence type="ECO:0000256" key="4">
    <source>
        <dbReference type="ARBA" id="ARBA00023125"/>
    </source>
</evidence>
<evidence type="ECO:0000259" key="6">
    <source>
        <dbReference type="PROSITE" id="PS50950"/>
    </source>
</evidence>
<dbReference type="Pfam" id="PF13613">
    <property type="entry name" value="HTH_Tnp_4"/>
    <property type="match status" value="1"/>
</dbReference>
<reference evidence="7" key="1">
    <citation type="journal article" date="2021" name="G3 (Bethesda)">
        <title>Genome and transcriptome analysis of the beet armyworm Spodoptera exigua reveals targets for pest control. .</title>
        <authorList>
            <person name="Simon S."/>
            <person name="Breeschoten T."/>
            <person name="Jansen H.J."/>
            <person name="Dirks R.P."/>
            <person name="Schranz M.E."/>
            <person name="Ros V.I.D."/>
        </authorList>
    </citation>
    <scope>NUCLEOTIDE SEQUENCE</scope>
    <source>
        <strain evidence="7">TB_SE_WUR_2020</strain>
    </source>
</reference>
<accession>A0A922SNU9</accession>
<dbReference type="InterPro" id="IPR027805">
    <property type="entry name" value="Transposase_HTH_dom"/>
</dbReference>
<dbReference type="GO" id="GO:0003677">
    <property type="term" value="F:DNA binding"/>
    <property type="evidence" value="ECO:0007669"/>
    <property type="project" value="UniProtKB-UniRule"/>
</dbReference>
<sequence length="318" mass="36896">MTQCCAPGCKNQGRHIFPRDPNRRKAWEKALRIKNFKATKYSVLCYDHFVPDDYFGQSKYNAYEPLAKLLMKTAVPSIFSFTKTKLESSSAKQRLERLENKGQKKLKLDVPTSLTTKSQLNSETSSFNAPIQIESCNEVEVNACEVQQNVERSLTLAEDVFVCKGTQINIEQTFWTIQRFKTDDEAIQFYTGFETYKKFYFVYSTLSPVVHKINNLGSKITNVSKEDQFFLTLMKLRQDKCNFELSRFFNVSTAAVSNIFISWINFIYQHWLNIVTWPDKDLVQQYMPDHLKKFNNNGYGGEKLDGMHKSSQQSSDDQ</sequence>
<dbReference type="Proteomes" id="UP000814243">
    <property type="component" value="Unassembled WGS sequence"/>
</dbReference>
<evidence type="ECO:0000256" key="5">
    <source>
        <dbReference type="PROSITE-ProRule" id="PRU00309"/>
    </source>
</evidence>
<dbReference type="EMBL" id="JACEFF010000078">
    <property type="protein sequence ID" value="KAH9644555.1"/>
    <property type="molecule type" value="Genomic_DNA"/>
</dbReference>
<dbReference type="Pfam" id="PF05485">
    <property type="entry name" value="THAP"/>
    <property type="match status" value="1"/>
</dbReference>
<dbReference type="PROSITE" id="PS50950">
    <property type="entry name" value="ZF_THAP"/>
    <property type="match status" value="1"/>
</dbReference>
<evidence type="ECO:0000256" key="1">
    <source>
        <dbReference type="ARBA" id="ARBA00022723"/>
    </source>
</evidence>
<name>A0A922SNU9_SPOEX</name>
<dbReference type="AlphaFoldDB" id="A0A922SNU9"/>
<dbReference type="SMART" id="SM00980">
    <property type="entry name" value="THAP"/>
    <property type="match status" value="1"/>
</dbReference>
<dbReference type="PANTHER" id="PTHR23080">
    <property type="entry name" value="THAP DOMAIN PROTEIN"/>
    <property type="match status" value="1"/>
</dbReference>
<dbReference type="InterPro" id="IPR006612">
    <property type="entry name" value="THAP_Znf"/>
</dbReference>